<dbReference type="AlphaFoldDB" id="A0A1K0GRP0"/>
<evidence type="ECO:0000313" key="2">
    <source>
        <dbReference type="Proteomes" id="UP000182486"/>
    </source>
</evidence>
<dbReference type="SUPFAM" id="SSF52540">
    <property type="entry name" value="P-loop containing nucleoside triphosphate hydrolases"/>
    <property type="match status" value="1"/>
</dbReference>
<dbReference type="Proteomes" id="UP000182486">
    <property type="component" value="Unassembled WGS sequence"/>
</dbReference>
<sequence length="441" mass="48562">MASEEHAVTRLEEYLRSARDRAFVGRAAEMGAFRSALAGDAVFTVLYLHGAGGTGKTTLLRRYAVEAERGRRQVIRVDRFEPGGMIPALLAAIPPAPEGAAGPVVLLDEFEHWQPVEWWLREEFLPGLPVGTVVVLASRTPPGFEWTADPGWNEVLRVHEVGDLSPTEAEMLLDRYAVPRRRQRFLAELAGGNPLALRLAVEAAGTGKDDDEIRLWLAQAVVQEVVGELPSAAHRHALEICAYAETTTEMLLRATVAEGDAVDLFRWLCSLPYAECGANGVRVRPFVRNAVRTELQWRDPLRHEAVLAPLAEGAPLGEPLPRPEFDVAVRDALRAWRRPDLLAGNPLVHSRMVIASEAAAEPVTALRDVLQSTLETLGEDPRQGKQHRALIATYLGGAPTQEAAAERLGLPFSTYRRHLNRGLEVLCSLLWRRESTGLDLI</sequence>
<evidence type="ECO:0000313" key="1">
    <source>
        <dbReference type="EMBL" id="OJF11931.1"/>
    </source>
</evidence>
<dbReference type="InterPro" id="IPR027417">
    <property type="entry name" value="P-loop_NTPase"/>
</dbReference>
<keyword evidence="2" id="KW-1185">Reference proteome</keyword>
<evidence type="ECO:0008006" key="3">
    <source>
        <dbReference type="Google" id="ProtNLM"/>
    </source>
</evidence>
<gene>
    <name evidence="1" type="ORF">BG844_23510</name>
</gene>
<proteinExistence type="predicted"/>
<dbReference type="Gene3D" id="3.40.50.300">
    <property type="entry name" value="P-loop containing nucleotide triphosphate hydrolases"/>
    <property type="match status" value="1"/>
</dbReference>
<organism evidence="1 2">
    <name type="scientific">Couchioplanes caeruleus subsp. caeruleus</name>
    <dbReference type="NCBI Taxonomy" id="56427"/>
    <lineage>
        <taxon>Bacteria</taxon>
        <taxon>Bacillati</taxon>
        <taxon>Actinomycetota</taxon>
        <taxon>Actinomycetes</taxon>
        <taxon>Micromonosporales</taxon>
        <taxon>Micromonosporaceae</taxon>
        <taxon>Couchioplanes</taxon>
    </lineage>
</organism>
<comment type="caution">
    <text evidence="1">The sequence shown here is derived from an EMBL/GenBank/DDBJ whole genome shotgun (WGS) entry which is preliminary data.</text>
</comment>
<name>A0A1K0GRP0_9ACTN</name>
<reference evidence="1 2" key="1">
    <citation type="submission" date="2016-09" db="EMBL/GenBank/DDBJ databases">
        <title>Couchioplanes caeruleus draft genome sequence.</title>
        <authorList>
            <person name="Sheehan J."/>
            <person name="Caffrey P."/>
        </authorList>
    </citation>
    <scope>NUCLEOTIDE SEQUENCE [LARGE SCALE GENOMIC DNA]</scope>
    <source>
        <strain evidence="1 2">DSM 43634</strain>
    </source>
</reference>
<protein>
    <recommendedName>
        <fullName evidence="3">AAA ATPase-like protein</fullName>
    </recommendedName>
</protein>
<accession>A0A1K0GRP0</accession>
<dbReference type="EMBL" id="MEIA01000259">
    <property type="protein sequence ID" value="OJF11931.1"/>
    <property type="molecule type" value="Genomic_DNA"/>
</dbReference>